<organism evidence="1 2">
    <name type="scientific">candidate division WWE3 bacterium GW2011_GWB1_41_6</name>
    <dbReference type="NCBI Taxonomy" id="1619112"/>
    <lineage>
        <taxon>Bacteria</taxon>
        <taxon>Katanobacteria</taxon>
    </lineage>
</organism>
<dbReference type="AlphaFoldDB" id="A0A0G0WX13"/>
<dbReference type="EMBL" id="LCBS01000015">
    <property type="protein sequence ID" value="KKS16662.1"/>
    <property type="molecule type" value="Genomic_DNA"/>
</dbReference>
<evidence type="ECO:0000313" key="2">
    <source>
        <dbReference type="Proteomes" id="UP000034163"/>
    </source>
</evidence>
<accession>A0A0G0WX13</accession>
<gene>
    <name evidence="1" type="ORF">UU72_C0015G0013</name>
</gene>
<protein>
    <submittedName>
        <fullName evidence="1">Uncharacterized protein</fullName>
    </submittedName>
</protein>
<evidence type="ECO:0000313" key="1">
    <source>
        <dbReference type="EMBL" id="KKS16662.1"/>
    </source>
</evidence>
<reference evidence="1 2" key="1">
    <citation type="journal article" date="2015" name="Nature">
        <title>rRNA introns, odd ribosomes, and small enigmatic genomes across a large radiation of phyla.</title>
        <authorList>
            <person name="Brown C.T."/>
            <person name="Hug L.A."/>
            <person name="Thomas B.C."/>
            <person name="Sharon I."/>
            <person name="Castelle C.J."/>
            <person name="Singh A."/>
            <person name="Wilkins M.J."/>
            <person name="Williams K.H."/>
            <person name="Banfield J.F."/>
        </authorList>
    </citation>
    <scope>NUCLEOTIDE SEQUENCE [LARGE SCALE GENOMIC DNA]</scope>
</reference>
<dbReference type="Proteomes" id="UP000034163">
    <property type="component" value="Unassembled WGS sequence"/>
</dbReference>
<comment type="caution">
    <text evidence="1">The sequence shown here is derived from an EMBL/GenBank/DDBJ whole genome shotgun (WGS) entry which is preliminary data.</text>
</comment>
<sequence length="47" mass="5589">MSENKKLRVIVGDENPDWGQKIKRWFGKDFPNSLGLWVEVIKRTRCL</sequence>
<name>A0A0G0WX13_UNCKA</name>
<proteinExistence type="predicted"/>